<dbReference type="InterPro" id="IPR050584">
    <property type="entry name" value="Cholesterol_7-desaturase"/>
</dbReference>
<dbReference type="SUPFAM" id="SSF50022">
    <property type="entry name" value="ISP domain"/>
    <property type="match status" value="1"/>
</dbReference>
<sequence>MKNNDNFFLRNTWYYALPSDQIKPGMMISRIFLGEPVLLVRSQDGKVSAMRDICPHRGVPLSCGRFDGQEVECCYHGWRFNPVGSCTAIPSLVEEQQMDLSRFDVQSYEIREVQGNIWIYIPDPDNPQPPASEMEIPVIPGFDERSLRGAAPTPQFVEVVKFPCFVDHAVVGLMDPAHSPYVHRAWWWRNEQLHEEVKQFDASPYGFTMRRHRLPENGGRLYWLIGGGVPETEISFRLPGVRIEETTIGKHRVVNLTAVTPISDTETEVTFALYWTLPWVGFFKPLMHILARTFLDQDRTVVEKQQIGLKYNPVLRLIKDSDMQAQWYYQLKREYARSVAEKREFVNPVKGQILRWRA</sequence>
<keyword evidence="5" id="KW-0411">Iron-sulfur</keyword>
<keyword evidence="4" id="KW-0408">Iron</keyword>
<keyword evidence="3" id="KW-0560">Oxidoreductase</keyword>
<dbReference type="Pfam" id="PF19112">
    <property type="entry name" value="VanA_C"/>
    <property type="match status" value="1"/>
</dbReference>
<dbReference type="EMBL" id="CP054698">
    <property type="protein sequence ID" value="QMS90096.1"/>
    <property type="molecule type" value="Genomic_DNA"/>
</dbReference>
<evidence type="ECO:0000256" key="3">
    <source>
        <dbReference type="ARBA" id="ARBA00023002"/>
    </source>
</evidence>
<dbReference type="Proteomes" id="UP000514713">
    <property type="component" value="Chromosome"/>
</dbReference>
<dbReference type="GO" id="GO:0046872">
    <property type="term" value="F:metal ion binding"/>
    <property type="evidence" value="ECO:0007669"/>
    <property type="project" value="UniProtKB-KW"/>
</dbReference>
<keyword evidence="7" id="KW-0223">Dioxygenase</keyword>
<dbReference type="SUPFAM" id="SSF55961">
    <property type="entry name" value="Bet v1-like"/>
    <property type="match status" value="1"/>
</dbReference>
<dbReference type="Pfam" id="PF00355">
    <property type="entry name" value="Rieske"/>
    <property type="match status" value="1"/>
</dbReference>
<dbReference type="Gene3D" id="2.102.10.10">
    <property type="entry name" value="Rieske [2Fe-2S] iron-sulphur domain"/>
    <property type="match status" value="1"/>
</dbReference>
<organism evidence="7 8">
    <name type="scientific">Nostoc edaphicum CCNP1411</name>
    <dbReference type="NCBI Taxonomy" id="1472755"/>
    <lineage>
        <taxon>Bacteria</taxon>
        <taxon>Bacillati</taxon>
        <taxon>Cyanobacteriota</taxon>
        <taxon>Cyanophyceae</taxon>
        <taxon>Nostocales</taxon>
        <taxon>Nostocaceae</taxon>
        <taxon>Nostoc</taxon>
    </lineage>
</organism>
<dbReference type="PROSITE" id="PS51296">
    <property type="entry name" value="RIESKE"/>
    <property type="match status" value="1"/>
</dbReference>
<dbReference type="KEGG" id="ned:HUN01_21805"/>
<reference evidence="8" key="1">
    <citation type="submission" date="2020-06" db="EMBL/GenBank/DDBJ databases">
        <title>Nostoc edaphicum CCNP1411 genome.</title>
        <authorList>
            <person name="Fidor A."/>
            <person name="Grabski M."/>
            <person name="Gawor J."/>
            <person name="Gromadka R."/>
            <person name="Wegrzyn G."/>
            <person name="Mazur-Marzec H."/>
        </authorList>
    </citation>
    <scope>NUCLEOTIDE SEQUENCE [LARGE SCALE GENOMIC DNA]</scope>
    <source>
        <strain evidence="8">CCNP1411</strain>
    </source>
</reference>
<dbReference type="PANTHER" id="PTHR21266:SF60">
    <property type="entry name" value="3-KETOSTEROID-9-ALPHA-MONOOXYGENASE, OXYGENASE COMPONENT"/>
    <property type="match status" value="1"/>
</dbReference>
<feature type="domain" description="Rieske" evidence="6">
    <location>
        <begin position="14"/>
        <end position="119"/>
    </location>
</feature>
<evidence type="ECO:0000256" key="2">
    <source>
        <dbReference type="ARBA" id="ARBA00022723"/>
    </source>
</evidence>
<name>A0A7D7LCJ6_9NOSO</name>
<evidence type="ECO:0000313" key="7">
    <source>
        <dbReference type="EMBL" id="QMS90096.1"/>
    </source>
</evidence>
<dbReference type="InterPro" id="IPR036922">
    <property type="entry name" value="Rieske_2Fe-2S_sf"/>
</dbReference>
<evidence type="ECO:0000259" key="6">
    <source>
        <dbReference type="PROSITE" id="PS51296"/>
    </source>
</evidence>
<dbReference type="InterPro" id="IPR017941">
    <property type="entry name" value="Rieske_2Fe-2S"/>
</dbReference>
<proteinExistence type="predicted"/>
<dbReference type="RefSeq" id="WP_181927956.1">
    <property type="nucleotide sequence ID" value="NZ_CP054698.1"/>
</dbReference>
<gene>
    <name evidence="7" type="ORF">HUN01_21805</name>
</gene>
<keyword evidence="1" id="KW-0001">2Fe-2S</keyword>
<dbReference type="CDD" id="cd03469">
    <property type="entry name" value="Rieske_RO_Alpha_N"/>
    <property type="match status" value="1"/>
</dbReference>
<dbReference type="GO" id="GO:0016705">
    <property type="term" value="F:oxidoreductase activity, acting on paired donors, with incorporation or reduction of molecular oxygen"/>
    <property type="evidence" value="ECO:0007669"/>
    <property type="project" value="UniProtKB-ARBA"/>
</dbReference>
<dbReference type="AlphaFoldDB" id="A0A7D7LCJ6"/>
<dbReference type="GO" id="GO:0051213">
    <property type="term" value="F:dioxygenase activity"/>
    <property type="evidence" value="ECO:0007669"/>
    <property type="project" value="UniProtKB-KW"/>
</dbReference>
<protein>
    <submittedName>
        <fullName evidence="7">Aromatic ring-hydroxylating dioxygenase subunit alpha</fullName>
    </submittedName>
</protein>
<dbReference type="GO" id="GO:0004497">
    <property type="term" value="F:monooxygenase activity"/>
    <property type="evidence" value="ECO:0007669"/>
    <property type="project" value="UniProtKB-ARBA"/>
</dbReference>
<dbReference type="PANTHER" id="PTHR21266">
    <property type="entry name" value="IRON-SULFUR DOMAIN CONTAINING PROTEIN"/>
    <property type="match status" value="1"/>
</dbReference>
<evidence type="ECO:0000256" key="4">
    <source>
        <dbReference type="ARBA" id="ARBA00023004"/>
    </source>
</evidence>
<evidence type="ECO:0000256" key="5">
    <source>
        <dbReference type="ARBA" id="ARBA00023014"/>
    </source>
</evidence>
<keyword evidence="8" id="KW-1185">Reference proteome</keyword>
<dbReference type="Gene3D" id="3.90.380.10">
    <property type="entry name" value="Naphthalene 1,2-dioxygenase Alpha Subunit, Chain A, domain 1"/>
    <property type="match status" value="1"/>
</dbReference>
<accession>A0A7D7LCJ6</accession>
<dbReference type="InterPro" id="IPR044043">
    <property type="entry name" value="VanA_C_cat"/>
</dbReference>
<evidence type="ECO:0000313" key="8">
    <source>
        <dbReference type="Proteomes" id="UP000514713"/>
    </source>
</evidence>
<evidence type="ECO:0000256" key="1">
    <source>
        <dbReference type="ARBA" id="ARBA00022714"/>
    </source>
</evidence>
<keyword evidence="2" id="KW-0479">Metal-binding</keyword>
<dbReference type="GO" id="GO:0051537">
    <property type="term" value="F:2 iron, 2 sulfur cluster binding"/>
    <property type="evidence" value="ECO:0007669"/>
    <property type="project" value="UniProtKB-KW"/>
</dbReference>